<gene>
    <name evidence="1" type="ORF">CEUSTIGMA_g13851.t1</name>
</gene>
<proteinExistence type="predicted"/>
<dbReference type="Proteomes" id="UP000232323">
    <property type="component" value="Unassembled WGS sequence"/>
</dbReference>
<name>A0A250XTN7_9CHLO</name>
<reference evidence="1 2" key="1">
    <citation type="submission" date="2017-08" db="EMBL/GenBank/DDBJ databases">
        <title>Acidophilic green algal genome provides insights into adaptation to an acidic environment.</title>
        <authorList>
            <person name="Hirooka S."/>
            <person name="Hirose Y."/>
            <person name="Kanesaki Y."/>
            <person name="Higuchi S."/>
            <person name="Fujiwara T."/>
            <person name="Onuma R."/>
            <person name="Era A."/>
            <person name="Ohbayashi R."/>
            <person name="Uzuka A."/>
            <person name="Nozaki H."/>
            <person name="Yoshikawa H."/>
            <person name="Miyagishima S.Y."/>
        </authorList>
    </citation>
    <scope>NUCLEOTIDE SEQUENCE [LARGE SCALE GENOMIC DNA]</scope>
    <source>
        <strain evidence="1 2">NIES-2499</strain>
    </source>
</reference>
<dbReference type="AlphaFoldDB" id="A0A250XTN7"/>
<keyword evidence="2" id="KW-1185">Reference proteome</keyword>
<sequence length="496" mass="55492">MWIKVEYIKGKDIARWKLWASFFVWLTSSRMWLQTVHASGFRTSRSFLSPIANYMDQEDAQTEAAILTIISWLEAGDSIPAILEEILVNAVEGFDLGPYAKDLEINDGFVGKQVREFLVVKRCEVSGTTSARQGIESTAWMGDDLLPWLVPKGVSGVSRCMAWQYGGGNSLAGCHREDANLHFVHLMPMLSMDISGLQEGSTMERVATLAMDHRLQSKIWLFMCSRDTTDVILLNKEMACLDDDIPEDMLDAIGDDLFKGKLYVIKPDWARLNGWQMVSMCPGDIICSDYPHAVCGGTSVLSVAWNTCQLSSLTKYLQKSYELSEHRRKQQKAMVAMDIMKMMSLNKAASKFGGVEIAHALMNLHVLGDTGVAIIQDITAARRKLGFVESEQAVRQALLHAKTAILTNEKCLSLPSSLLSALPQKSSQLLSTRIVVTNLRCFSCRMPLSDTLYLRSLKDCQASSRHYCGHCIEQDFNCNQSPVKVHTFLLKHLKNM</sequence>
<evidence type="ECO:0000313" key="2">
    <source>
        <dbReference type="Proteomes" id="UP000232323"/>
    </source>
</evidence>
<organism evidence="1 2">
    <name type="scientific">Chlamydomonas eustigma</name>
    <dbReference type="NCBI Taxonomy" id="1157962"/>
    <lineage>
        <taxon>Eukaryota</taxon>
        <taxon>Viridiplantae</taxon>
        <taxon>Chlorophyta</taxon>
        <taxon>core chlorophytes</taxon>
        <taxon>Chlorophyceae</taxon>
        <taxon>CS clade</taxon>
        <taxon>Chlamydomonadales</taxon>
        <taxon>Chlamydomonadaceae</taxon>
        <taxon>Chlamydomonas</taxon>
    </lineage>
</organism>
<evidence type="ECO:0000313" key="1">
    <source>
        <dbReference type="EMBL" id="GAX86441.1"/>
    </source>
</evidence>
<comment type="caution">
    <text evidence="1">The sequence shown here is derived from an EMBL/GenBank/DDBJ whole genome shotgun (WGS) entry which is preliminary data.</text>
</comment>
<accession>A0A250XTN7</accession>
<dbReference type="EMBL" id="BEGY01000307">
    <property type="protein sequence ID" value="GAX86441.1"/>
    <property type="molecule type" value="Genomic_DNA"/>
</dbReference>
<protein>
    <submittedName>
        <fullName evidence="1">Uncharacterized protein</fullName>
    </submittedName>
</protein>